<proteinExistence type="predicted"/>
<accession>A0A2G8SWG9</accession>
<dbReference type="Pfam" id="PF13439">
    <property type="entry name" value="Glyco_transf_4"/>
    <property type="match status" value="1"/>
</dbReference>
<dbReference type="InterPro" id="IPR028098">
    <property type="entry name" value="Glyco_trans_4-like_N"/>
</dbReference>
<evidence type="ECO:0000259" key="1">
    <source>
        <dbReference type="Pfam" id="PF00534"/>
    </source>
</evidence>
<dbReference type="CDD" id="cd03801">
    <property type="entry name" value="GT4_PimA-like"/>
    <property type="match status" value="1"/>
</dbReference>
<dbReference type="Gene3D" id="3.40.50.2000">
    <property type="entry name" value="Glycogen Phosphorylase B"/>
    <property type="match status" value="2"/>
</dbReference>
<dbReference type="PANTHER" id="PTHR45947">
    <property type="entry name" value="SULFOQUINOVOSYL TRANSFERASE SQD2"/>
    <property type="match status" value="1"/>
</dbReference>
<dbReference type="RefSeq" id="WP_099917725.1">
    <property type="nucleotide sequence ID" value="NZ_BMHS01000036.1"/>
</dbReference>
<dbReference type="Pfam" id="PF00534">
    <property type="entry name" value="Glycos_transf_1"/>
    <property type="match status" value="1"/>
</dbReference>
<dbReference type="OrthoDB" id="267270at2"/>
<dbReference type="Proteomes" id="UP000228593">
    <property type="component" value="Unassembled WGS sequence"/>
</dbReference>
<reference evidence="3 4" key="1">
    <citation type="submission" date="2017-10" db="EMBL/GenBank/DDBJ databases">
        <title>Massilia psychrophilum sp. nov., a novel purple-pigmented bacterium isolated from Tianshan glacier, Xinjiang Municipality, China.</title>
        <authorList>
            <person name="Wang H."/>
        </authorList>
    </citation>
    <scope>NUCLEOTIDE SEQUENCE [LARGE SCALE GENOMIC DNA]</scope>
    <source>
        <strain evidence="3 4">JCM 30813</strain>
    </source>
</reference>
<feature type="domain" description="Glycosyl transferase family 1" evidence="1">
    <location>
        <begin position="212"/>
        <end position="360"/>
    </location>
</feature>
<evidence type="ECO:0000313" key="3">
    <source>
        <dbReference type="EMBL" id="PIL38043.1"/>
    </source>
</evidence>
<protein>
    <recommendedName>
        <fullName evidence="5">Glycosyl transferase family 1 domain-containing protein</fullName>
    </recommendedName>
</protein>
<dbReference type="InterPro" id="IPR050194">
    <property type="entry name" value="Glycosyltransferase_grp1"/>
</dbReference>
<gene>
    <name evidence="3" type="ORF">CR103_20185</name>
</gene>
<dbReference type="PANTHER" id="PTHR45947:SF14">
    <property type="entry name" value="SLL1723 PROTEIN"/>
    <property type="match status" value="1"/>
</dbReference>
<dbReference type="GO" id="GO:0016757">
    <property type="term" value="F:glycosyltransferase activity"/>
    <property type="evidence" value="ECO:0007669"/>
    <property type="project" value="InterPro"/>
</dbReference>
<dbReference type="SUPFAM" id="SSF53756">
    <property type="entry name" value="UDP-Glycosyltransferase/glycogen phosphorylase"/>
    <property type="match status" value="1"/>
</dbReference>
<keyword evidence="4" id="KW-1185">Reference proteome</keyword>
<name>A0A2G8SWG9_9BURK</name>
<organism evidence="3 4">
    <name type="scientific">Massilia psychrophila</name>
    <dbReference type="NCBI Taxonomy" id="1603353"/>
    <lineage>
        <taxon>Bacteria</taxon>
        <taxon>Pseudomonadati</taxon>
        <taxon>Pseudomonadota</taxon>
        <taxon>Betaproteobacteria</taxon>
        <taxon>Burkholderiales</taxon>
        <taxon>Oxalobacteraceae</taxon>
        <taxon>Telluria group</taxon>
        <taxon>Massilia</taxon>
    </lineage>
</organism>
<dbReference type="EMBL" id="PDOB01000050">
    <property type="protein sequence ID" value="PIL38043.1"/>
    <property type="molecule type" value="Genomic_DNA"/>
</dbReference>
<evidence type="ECO:0000313" key="4">
    <source>
        <dbReference type="Proteomes" id="UP000228593"/>
    </source>
</evidence>
<dbReference type="InterPro" id="IPR001296">
    <property type="entry name" value="Glyco_trans_1"/>
</dbReference>
<comment type="caution">
    <text evidence="3">The sequence shown here is derived from an EMBL/GenBank/DDBJ whole genome shotgun (WGS) entry which is preliminary data.</text>
</comment>
<dbReference type="AlphaFoldDB" id="A0A2G8SWG9"/>
<evidence type="ECO:0008006" key="5">
    <source>
        <dbReference type="Google" id="ProtNLM"/>
    </source>
</evidence>
<evidence type="ECO:0000259" key="2">
    <source>
        <dbReference type="Pfam" id="PF13439"/>
    </source>
</evidence>
<feature type="domain" description="Glycosyltransferase subfamily 4-like N-terminal" evidence="2">
    <location>
        <begin position="17"/>
        <end position="196"/>
    </location>
</feature>
<sequence length="398" mass="43551">MKNQLIVISSLDGKGPTGVETHFNQLIEEARARGIDGVLVSAYPSQRLWAKLARLLIRFVRLVDKERAEVLSLRLNSQIIAAKLDAVLAPDVECNGTATLYAQDPVSACIALKANRHRRCRVVTVIHYNVSMADELRLKGEARTDGPLWRFIVSAEKESLPLVDHIIFVSAFMKREIGARMAAVGSVPQSVIPNFIGRSALPCDRLAEVGDLIAIGTLEARKNQAFLLHVLARARSRGFLYTLTIVGDGPDRAKLVALTAQLGLQDQVTFAGLQKNAARLIPQYRLLVHAALMENMPITLIEALAMGRPILAPAVGGVTEIFSHGVEGYFWPLDDIDAACAMLIEALTDADAYHRLSQAALARYREKFHSDLLADQWLATILNQRQGTAQVAVAEATP</sequence>